<proteinExistence type="predicted"/>
<organism evidence="3 5">
    <name type="scientific">Frigoribacterium faeni</name>
    <dbReference type="NCBI Taxonomy" id="145483"/>
    <lineage>
        <taxon>Bacteria</taxon>
        <taxon>Bacillati</taxon>
        <taxon>Actinomycetota</taxon>
        <taxon>Actinomycetes</taxon>
        <taxon>Micrococcales</taxon>
        <taxon>Microbacteriaceae</taxon>
        <taxon>Frigoribacterium</taxon>
    </lineage>
</organism>
<reference evidence="2 4" key="1">
    <citation type="submission" date="2019-07" db="EMBL/GenBank/DDBJ databases">
        <title>Whole genome shotgun sequence of Frigoribacterium faeni NBRC 103066.</title>
        <authorList>
            <person name="Hosoyama A."/>
            <person name="Uohara A."/>
            <person name="Ohji S."/>
            <person name="Ichikawa N."/>
        </authorList>
    </citation>
    <scope>NUCLEOTIDE SEQUENCE [LARGE SCALE GENOMIC DNA]</scope>
    <source>
        <strain evidence="2 4">NBRC 103066</strain>
    </source>
</reference>
<dbReference type="Proteomes" id="UP000522688">
    <property type="component" value="Unassembled WGS sequence"/>
</dbReference>
<evidence type="ECO:0000313" key="5">
    <source>
        <dbReference type="Proteomes" id="UP000522688"/>
    </source>
</evidence>
<evidence type="ECO:0000313" key="3">
    <source>
        <dbReference type="EMBL" id="MBA8813748.1"/>
    </source>
</evidence>
<dbReference type="PROSITE" id="PS51257">
    <property type="entry name" value="PROKAR_LIPOPROTEIN"/>
    <property type="match status" value="1"/>
</dbReference>
<dbReference type="EMBL" id="BJUV01000014">
    <property type="protein sequence ID" value="GEK83395.1"/>
    <property type="molecule type" value="Genomic_DNA"/>
</dbReference>
<dbReference type="RefSeq" id="WP_146854987.1">
    <property type="nucleotide sequence ID" value="NZ_BAAAHR010000008.1"/>
</dbReference>
<dbReference type="InterPro" id="IPR006311">
    <property type="entry name" value="TAT_signal"/>
</dbReference>
<keyword evidence="1" id="KW-0732">Signal</keyword>
<gene>
    <name evidence="3" type="ORF">FB463_001997</name>
    <name evidence="2" type="ORF">FFA01_17040</name>
</gene>
<name>A0A7W3PJ67_9MICO</name>
<evidence type="ECO:0008006" key="6">
    <source>
        <dbReference type="Google" id="ProtNLM"/>
    </source>
</evidence>
<sequence>MDAPSRRAALATGSAVAVLCALLGLGLASCAQTAANGPGGAPDDPIAAARALENAGGMVRSGDATETCGEFAVQQGDELPRSALDCLADASAAGASAELAWSAPTTEGDPIVSFAFVGPGIEGVETFTTTAFDSYGGGVDGSWTGTLCPDPRDVSALGDCRPLLEG</sequence>
<protein>
    <recommendedName>
        <fullName evidence="6">Lipoprotein</fullName>
    </recommendedName>
</protein>
<dbReference type="Proteomes" id="UP000321154">
    <property type="component" value="Unassembled WGS sequence"/>
</dbReference>
<accession>A0A7W3PJ67</accession>
<comment type="caution">
    <text evidence="3">The sequence shown here is derived from an EMBL/GenBank/DDBJ whole genome shotgun (WGS) entry which is preliminary data.</text>
</comment>
<reference evidence="3 5" key="2">
    <citation type="submission" date="2020-07" db="EMBL/GenBank/DDBJ databases">
        <title>Sequencing the genomes of 1000 actinobacteria strains.</title>
        <authorList>
            <person name="Klenk H.-P."/>
        </authorList>
    </citation>
    <scope>NUCLEOTIDE SEQUENCE [LARGE SCALE GENOMIC DNA]</scope>
    <source>
        <strain evidence="3 5">DSM 10309</strain>
    </source>
</reference>
<dbReference type="AlphaFoldDB" id="A0A7W3PJ67"/>
<feature type="signal peptide" evidence="1">
    <location>
        <begin position="1"/>
        <end position="34"/>
    </location>
</feature>
<dbReference type="OrthoDB" id="4227064at2"/>
<feature type="chain" id="PRO_5039598996" description="Lipoprotein" evidence="1">
    <location>
        <begin position="35"/>
        <end position="166"/>
    </location>
</feature>
<dbReference type="PROSITE" id="PS51318">
    <property type="entry name" value="TAT"/>
    <property type="match status" value="1"/>
</dbReference>
<evidence type="ECO:0000256" key="1">
    <source>
        <dbReference type="SAM" id="SignalP"/>
    </source>
</evidence>
<dbReference type="EMBL" id="JACGWW010000002">
    <property type="protein sequence ID" value="MBA8813748.1"/>
    <property type="molecule type" value="Genomic_DNA"/>
</dbReference>
<evidence type="ECO:0000313" key="2">
    <source>
        <dbReference type="EMBL" id="GEK83395.1"/>
    </source>
</evidence>
<evidence type="ECO:0000313" key="4">
    <source>
        <dbReference type="Proteomes" id="UP000321154"/>
    </source>
</evidence>
<keyword evidence="4" id="KW-1185">Reference proteome</keyword>